<dbReference type="Pfam" id="PF00520">
    <property type="entry name" value="Ion_trans"/>
    <property type="match status" value="1"/>
</dbReference>
<dbReference type="InterPro" id="IPR005821">
    <property type="entry name" value="Ion_trans_dom"/>
</dbReference>
<dbReference type="AlphaFoldDB" id="A0A5K3FG89"/>
<dbReference type="GO" id="GO:0015280">
    <property type="term" value="F:ligand-gated sodium channel activity"/>
    <property type="evidence" value="ECO:0007669"/>
    <property type="project" value="TreeGrafter"/>
</dbReference>
<protein>
    <submittedName>
        <fullName evidence="7">Ion_trans domain-containing protein</fullName>
    </submittedName>
</protein>
<dbReference type="PANTHER" id="PTHR46768">
    <property type="entry name" value="TWO PORE CALCIUM CHANNEL PROTEIN 2"/>
    <property type="match status" value="1"/>
</dbReference>
<evidence type="ECO:0000256" key="1">
    <source>
        <dbReference type="ARBA" id="ARBA00004141"/>
    </source>
</evidence>
<feature type="transmembrane region" description="Helical" evidence="5">
    <location>
        <begin position="86"/>
        <end position="105"/>
    </location>
</feature>
<dbReference type="GO" id="GO:0075509">
    <property type="term" value="P:endocytosis involved in viral entry into host cell"/>
    <property type="evidence" value="ECO:0007669"/>
    <property type="project" value="TreeGrafter"/>
</dbReference>
<name>A0A5K3FG89_MESCO</name>
<evidence type="ECO:0000256" key="2">
    <source>
        <dbReference type="ARBA" id="ARBA00022692"/>
    </source>
</evidence>
<dbReference type="Gene3D" id="1.10.287.70">
    <property type="match status" value="1"/>
</dbReference>
<evidence type="ECO:0000259" key="6">
    <source>
        <dbReference type="Pfam" id="PF00520"/>
    </source>
</evidence>
<evidence type="ECO:0000256" key="4">
    <source>
        <dbReference type="ARBA" id="ARBA00023136"/>
    </source>
</evidence>
<keyword evidence="3 5" id="KW-1133">Transmembrane helix</keyword>
<reference evidence="7" key="1">
    <citation type="submission" date="2019-11" db="UniProtKB">
        <authorList>
            <consortium name="WormBaseParasite"/>
        </authorList>
    </citation>
    <scope>IDENTIFICATION</scope>
</reference>
<dbReference type="GO" id="GO:0019722">
    <property type="term" value="P:calcium-mediated signaling"/>
    <property type="evidence" value="ECO:0007669"/>
    <property type="project" value="TreeGrafter"/>
</dbReference>
<dbReference type="WBParaSite" id="MCU_007915-RA">
    <property type="protein sequence ID" value="MCU_007915-RA"/>
    <property type="gene ID" value="MCU_007915"/>
</dbReference>
<evidence type="ECO:0000256" key="3">
    <source>
        <dbReference type="ARBA" id="ARBA00022989"/>
    </source>
</evidence>
<feature type="domain" description="Ion transport" evidence="6">
    <location>
        <begin position="7"/>
        <end position="147"/>
    </location>
</feature>
<dbReference type="InterPro" id="IPR027359">
    <property type="entry name" value="Volt_channel_dom_sf"/>
</dbReference>
<keyword evidence="4 5" id="KW-0472">Membrane</keyword>
<proteinExistence type="predicted"/>
<feature type="transmembrane region" description="Helical" evidence="5">
    <location>
        <begin position="44"/>
        <end position="65"/>
    </location>
</feature>
<comment type="subcellular location">
    <subcellularLocation>
        <location evidence="1">Membrane</location>
        <topology evidence="1">Multi-pass membrane protein</topology>
    </subcellularLocation>
</comment>
<feature type="transmembrane region" description="Helical" evidence="5">
    <location>
        <begin position="289"/>
        <end position="314"/>
    </location>
</feature>
<sequence length="338" mass="38581">MATGCSEFYRVRRFLRPYFLISSSQMLKKTIKCLWNTLPELASFLLLLMLWILSSTVAAMCLFSGPLRQKSGNLSRDPSLSSKRRGLGWLYETFYNLIILLTTANHPDVILSNYNENRAASFFDIIFLAVGTYIFMNIFTAIMYNQFRGYLHSSVEKRIFRRRVAVRAAFEVLKSRDLIPVVDADKILQLLDEVQMPSWKKAVISTKLMAQYDGNPLKVNEFMDVFRLLDLAAPPRTPVLVRQFTSPIASQVQLFCLSNLYRKIELFLSIVNVVCIVLQLVAFEDAETPSFAFLMINTCFAGVYMLEIGVSVWIHGWRASLLTPVTIFDLVVSTSNLV</sequence>
<keyword evidence="2 5" id="KW-0812">Transmembrane</keyword>
<feature type="transmembrane region" description="Helical" evidence="5">
    <location>
        <begin position="125"/>
        <end position="144"/>
    </location>
</feature>
<dbReference type="PANTHER" id="PTHR46768:SF1">
    <property type="entry name" value="TWO PORE CHANNEL PROTEIN 2"/>
    <property type="match status" value="1"/>
</dbReference>
<feature type="transmembrane region" description="Helical" evidence="5">
    <location>
        <begin position="264"/>
        <end position="283"/>
    </location>
</feature>
<organism evidence="7">
    <name type="scientific">Mesocestoides corti</name>
    <name type="common">Flatworm</name>
    <dbReference type="NCBI Taxonomy" id="53468"/>
    <lineage>
        <taxon>Eukaryota</taxon>
        <taxon>Metazoa</taxon>
        <taxon>Spiralia</taxon>
        <taxon>Lophotrochozoa</taxon>
        <taxon>Platyhelminthes</taxon>
        <taxon>Cestoda</taxon>
        <taxon>Eucestoda</taxon>
        <taxon>Cyclophyllidea</taxon>
        <taxon>Mesocestoididae</taxon>
        <taxon>Mesocestoides</taxon>
    </lineage>
</organism>
<evidence type="ECO:0000313" key="7">
    <source>
        <dbReference type="WBParaSite" id="MCU_007915-RA"/>
    </source>
</evidence>
<accession>A0A5K3FG89</accession>
<dbReference type="GO" id="GO:0022832">
    <property type="term" value="F:voltage-gated channel activity"/>
    <property type="evidence" value="ECO:0007669"/>
    <property type="project" value="InterPro"/>
</dbReference>
<dbReference type="GO" id="GO:0097682">
    <property type="term" value="F:intracellularly phosphatidylinositol-3,5-bisphosphate-gated monatomic cation channel activity"/>
    <property type="evidence" value="ECO:0007669"/>
    <property type="project" value="TreeGrafter"/>
</dbReference>
<evidence type="ECO:0000256" key="5">
    <source>
        <dbReference type="SAM" id="Phobius"/>
    </source>
</evidence>
<dbReference type="Gene3D" id="1.20.120.350">
    <property type="entry name" value="Voltage-gated potassium channels. Chain C"/>
    <property type="match status" value="1"/>
</dbReference>
<dbReference type="GO" id="GO:0005765">
    <property type="term" value="C:lysosomal membrane"/>
    <property type="evidence" value="ECO:0007669"/>
    <property type="project" value="InterPro"/>
</dbReference>
<dbReference type="InterPro" id="IPR028798">
    <property type="entry name" value="TPC2"/>
</dbReference>